<dbReference type="EMBL" id="FNWV01000029">
    <property type="protein sequence ID" value="SEH88821.1"/>
    <property type="molecule type" value="Genomic_DNA"/>
</dbReference>
<dbReference type="Pfam" id="PF14022">
    <property type="entry name" value="DUF4238"/>
    <property type="match status" value="1"/>
</dbReference>
<protein>
    <recommendedName>
        <fullName evidence="3">DUF4238 domain-containing protein</fullName>
    </recommendedName>
</protein>
<evidence type="ECO:0008006" key="3">
    <source>
        <dbReference type="Google" id="ProtNLM"/>
    </source>
</evidence>
<sequence length="292" mass="34041">MSENNQMTHSEHYISKMYLRQFSKNKKNLYRYDVDALDKPPEIRSIDRICREIDMYEPIYEDGSYIAPNHIENRFGKIETKAGKVIEAIKAKAQNDKCLSCTSVLSDEDKCILNIFITALMFRDPDTIEFGIKSLQAANPDMSFREARNYTLYNLLPLGVDREWDENTIIRTATERLSGMAFQIGIADEDIIFTSDRPFVVWPPDENELYNRPKAVAFPLTSRLVLYLFALNDVEAIKSSFFIKLSEEQIRDIQENITVCAKKWLYSRNPLTEEQMNRIKSARNRLLNSNYQ</sequence>
<name>A0A1H6LTL3_RUMFL</name>
<dbReference type="Proteomes" id="UP000183190">
    <property type="component" value="Unassembled WGS sequence"/>
</dbReference>
<dbReference type="RefSeq" id="WP_074719185.1">
    <property type="nucleotide sequence ID" value="NZ_FNWV01000029.1"/>
</dbReference>
<reference evidence="1 2" key="1">
    <citation type="submission" date="2016-10" db="EMBL/GenBank/DDBJ databases">
        <authorList>
            <person name="de Groot N.N."/>
        </authorList>
    </citation>
    <scope>NUCLEOTIDE SEQUENCE [LARGE SCALE GENOMIC DNA]</scope>
    <source>
        <strain evidence="1 2">YAD2003</strain>
    </source>
</reference>
<organism evidence="1 2">
    <name type="scientific">Ruminococcus flavefaciens</name>
    <dbReference type="NCBI Taxonomy" id="1265"/>
    <lineage>
        <taxon>Bacteria</taxon>
        <taxon>Bacillati</taxon>
        <taxon>Bacillota</taxon>
        <taxon>Clostridia</taxon>
        <taxon>Eubacteriales</taxon>
        <taxon>Oscillospiraceae</taxon>
        <taxon>Ruminococcus</taxon>
    </lineage>
</organism>
<evidence type="ECO:0000313" key="2">
    <source>
        <dbReference type="Proteomes" id="UP000183190"/>
    </source>
</evidence>
<proteinExistence type="predicted"/>
<accession>A0A1H6LTL3</accession>
<dbReference type="AlphaFoldDB" id="A0A1H6LTL3"/>
<dbReference type="InterPro" id="IPR025332">
    <property type="entry name" value="DUF4238"/>
</dbReference>
<evidence type="ECO:0000313" key="1">
    <source>
        <dbReference type="EMBL" id="SEH88821.1"/>
    </source>
</evidence>
<gene>
    <name evidence="1" type="ORF">SAMN02910265_03206</name>
</gene>